<dbReference type="FunFam" id="1.10.510.10:FF:000571">
    <property type="entry name" value="Maternal embryonic leucine zipper kinase"/>
    <property type="match status" value="1"/>
</dbReference>
<evidence type="ECO:0000313" key="11">
    <source>
        <dbReference type="Proteomes" id="UP001327560"/>
    </source>
</evidence>
<dbReference type="SUPFAM" id="SSF56112">
    <property type="entry name" value="Protein kinase-like (PK-like)"/>
    <property type="match status" value="1"/>
</dbReference>
<dbReference type="PROSITE" id="PS50011">
    <property type="entry name" value="PROTEIN_KINASE_DOM"/>
    <property type="match status" value="1"/>
</dbReference>
<dbReference type="InterPro" id="IPR056281">
    <property type="entry name" value="MIT_ATG1a/b/c"/>
</dbReference>
<proteinExistence type="inferred from homology"/>
<keyword evidence="4 10" id="KW-0418">Kinase</keyword>
<dbReference type="SMART" id="SM00220">
    <property type="entry name" value="S_TKc"/>
    <property type="match status" value="1"/>
</dbReference>
<dbReference type="InterPro" id="IPR000719">
    <property type="entry name" value="Prot_kinase_dom"/>
</dbReference>
<evidence type="ECO:0000256" key="2">
    <source>
        <dbReference type="ARBA" id="ARBA00022679"/>
    </source>
</evidence>
<dbReference type="InterPro" id="IPR045269">
    <property type="entry name" value="Atg1-like"/>
</dbReference>
<evidence type="ECO:0000259" key="9">
    <source>
        <dbReference type="PROSITE" id="PS50011"/>
    </source>
</evidence>
<dbReference type="Pfam" id="PF00069">
    <property type="entry name" value="Pkinase"/>
    <property type="match status" value="1"/>
</dbReference>
<dbReference type="GO" id="GO:0005737">
    <property type="term" value="C:cytoplasm"/>
    <property type="evidence" value="ECO:0007669"/>
    <property type="project" value="TreeGrafter"/>
</dbReference>
<dbReference type="Gene3D" id="1.10.510.10">
    <property type="entry name" value="Transferase(Phosphotransferase) domain 1"/>
    <property type="match status" value="1"/>
</dbReference>
<dbReference type="FunFam" id="3.30.200.20:FF:000042">
    <property type="entry name" value="Aurora kinase A"/>
    <property type="match status" value="1"/>
</dbReference>
<dbReference type="AlphaFoldDB" id="A0AAQ3Q234"/>
<keyword evidence="2" id="KW-0808">Transferase</keyword>
<dbReference type="InterPro" id="IPR017441">
    <property type="entry name" value="Protein_kinase_ATP_BS"/>
</dbReference>
<dbReference type="CDD" id="cd14009">
    <property type="entry name" value="STKc_ATG1_ULK_like"/>
    <property type="match status" value="1"/>
</dbReference>
<dbReference type="EMBL" id="CP136890">
    <property type="protein sequence ID" value="WOK95565.1"/>
    <property type="molecule type" value="Genomic_DNA"/>
</dbReference>
<evidence type="ECO:0000313" key="10">
    <source>
        <dbReference type="EMBL" id="WOK95565.1"/>
    </source>
</evidence>
<feature type="region of interest" description="Disordered" evidence="8">
    <location>
        <begin position="415"/>
        <end position="440"/>
    </location>
</feature>
<feature type="binding site" evidence="7">
    <location>
        <position position="46"/>
    </location>
    <ligand>
        <name>ATP</name>
        <dbReference type="ChEBI" id="CHEBI:30616"/>
    </ligand>
</feature>
<evidence type="ECO:0000256" key="7">
    <source>
        <dbReference type="PROSITE-ProRule" id="PRU10141"/>
    </source>
</evidence>
<dbReference type="Pfam" id="PF24497">
    <property type="entry name" value="MIT_ATG1"/>
    <property type="match status" value="1"/>
</dbReference>
<dbReference type="GO" id="GO:0004674">
    <property type="term" value="F:protein serine/threonine kinase activity"/>
    <property type="evidence" value="ECO:0007669"/>
    <property type="project" value="InterPro"/>
</dbReference>
<feature type="region of interest" description="Disordered" evidence="8">
    <location>
        <begin position="464"/>
        <end position="498"/>
    </location>
</feature>
<dbReference type="PANTHER" id="PTHR24348">
    <property type="entry name" value="SERINE/THREONINE-PROTEIN KINASE UNC-51-RELATED"/>
    <property type="match status" value="1"/>
</dbReference>
<accession>A0AAQ3Q234</accession>
<reference evidence="10 11" key="1">
    <citation type="submission" date="2023-10" db="EMBL/GenBank/DDBJ databases">
        <title>Chromosome-scale genome assembly provides insights into flower coloration mechanisms of Canna indica.</title>
        <authorList>
            <person name="Li C."/>
        </authorList>
    </citation>
    <scope>NUCLEOTIDE SEQUENCE [LARGE SCALE GENOMIC DNA]</scope>
    <source>
        <tissue evidence="10">Flower</tissue>
    </source>
</reference>
<keyword evidence="11" id="KW-1185">Reference proteome</keyword>
<organism evidence="10 11">
    <name type="scientific">Canna indica</name>
    <name type="common">Indian-shot</name>
    <dbReference type="NCBI Taxonomy" id="4628"/>
    <lineage>
        <taxon>Eukaryota</taxon>
        <taxon>Viridiplantae</taxon>
        <taxon>Streptophyta</taxon>
        <taxon>Embryophyta</taxon>
        <taxon>Tracheophyta</taxon>
        <taxon>Spermatophyta</taxon>
        <taxon>Magnoliopsida</taxon>
        <taxon>Liliopsida</taxon>
        <taxon>Zingiberales</taxon>
        <taxon>Cannaceae</taxon>
        <taxon>Canna</taxon>
    </lineage>
</organism>
<feature type="domain" description="Protein kinase" evidence="9">
    <location>
        <begin position="17"/>
        <end position="273"/>
    </location>
</feature>
<comment type="function">
    <text evidence="6">CIPK serine-threonine protein kinases interact with CBL proteins. Binding of a CBL protein to the regulatory NAF domain of CIPK protein lead to the activation of the kinase in a calcium-dependent manner.</text>
</comment>
<dbReference type="PANTHER" id="PTHR24348:SF68">
    <property type="entry name" value="SERINE_THREONINE-PROTEIN KINASE ATG1C"/>
    <property type="match status" value="1"/>
</dbReference>
<keyword evidence="5 7" id="KW-0067">ATP-binding</keyword>
<comment type="similarity">
    <text evidence="1">Belongs to the protein kinase superfamily. CAMK Ser/Thr protein kinase family. SNF1 subfamily.</text>
</comment>
<name>A0AAQ3Q234_9LILI</name>
<protein>
    <submittedName>
        <fullName evidence="10">Serine/threonine-protein kinase ATG1c isoform X1</fullName>
    </submittedName>
</protein>
<evidence type="ECO:0000256" key="6">
    <source>
        <dbReference type="ARBA" id="ARBA00058225"/>
    </source>
</evidence>
<evidence type="ECO:0000256" key="8">
    <source>
        <dbReference type="SAM" id="MobiDB-lite"/>
    </source>
</evidence>
<evidence type="ECO:0000256" key="4">
    <source>
        <dbReference type="ARBA" id="ARBA00022777"/>
    </source>
</evidence>
<keyword evidence="3 7" id="KW-0547">Nucleotide-binding</keyword>
<dbReference type="Proteomes" id="UP001327560">
    <property type="component" value="Chromosome 1"/>
</dbReference>
<dbReference type="PROSITE" id="PS00107">
    <property type="entry name" value="PROTEIN_KINASE_ATP"/>
    <property type="match status" value="1"/>
</dbReference>
<dbReference type="PROSITE" id="PS00108">
    <property type="entry name" value="PROTEIN_KINASE_ST"/>
    <property type="match status" value="1"/>
</dbReference>
<dbReference type="GO" id="GO:0010506">
    <property type="term" value="P:regulation of autophagy"/>
    <property type="evidence" value="ECO:0007669"/>
    <property type="project" value="InterPro"/>
</dbReference>
<evidence type="ECO:0000256" key="5">
    <source>
        <dbReference type="ARBA" id="ARBA00022840"/>
    </source>
</evidence>
<sequence length="709" mass="78433">MASPGGVPRWNRVVGDYIIGQQIGTGAFSTVWRARHRVRGTEVAVKEIAMDRLSKKLQENLLSEVFILRRINHPNIIALYDFIQTSGSIYLVLEYCRGGDLSVYIQNHDRVPEAIAKGFMKQLASGLQVLRDNNVIHRDLKPQNLLLSTYDENAVLKIADFGFARSLPPRGLAETLCGSPLYMAPEVMQFQKYDAKADLWSIGVILYQLVTGKTPFTGNSQIQLLQNIVKANELSFPLGYNLSSDCVDLCQKLLRRNAVERLTFEEFFNHQFLAEQPSTDAAKMKVKKGDDIPQLACSQRRFSGENLHDDCLPFPLDEDSSGQDGRFPDPLNKGSVRLTSGFSVDIGQKDLFSSPSKDMAIPSRYSYRHDFSGTHGVIVKEMKYSKEQKPSISSCKGGDSLELVEQDYVLVQGPPLDISSSSVSPSKPSNSPCKSESSPIASQNFSALSAPMPITGAAVNNSHVIGSMESGDSPASGTSHGSMDMTDAMEQPSGHSRTRIRSLQQVASVITDVVKEKIADGRQLEAFSVQLLVLAIWKQALHICHAQAASVSELSPSREVRSRKNCISNTLEYMNCTDTQVLDPVCSEIERDFLHGVEYAEELALEVRQMTVATELPDAIEIIFQSALLLGRQGGVDEMMGNTENASSRYSKAVCLLYFLLVEAPSLALSPPFSLTNSDRYRLRLYIDVLSNRRGQSQFQRMGIKGDYQ</sequence>
<feature type="compositionally biased region" description="Low complexity" evidence="8">
    <location>
        <begin position="415"/>
        <end position="439"/>
    </location>
</feature>
<evidence type="ECO:0000256" key="3">
    <source>
        <dbReference type="ARBA" id="ARBA00022741"/>
    </source>
</evidence>
<dbReference type="InterPro" id="IPR011009">
    <property type="entry name" value="Kinase-like_dom_sf"/>
</dbReference>
<dbReference type="GO" id="GO:0005524">
    <property type="term" value="F:ATP binding"/>
    <property type="evidence" value="ECO:0007669"/>
    <property type="project" value="UniProtKB-UniRule"/>
</dbReference>
<dbReference type="InterPro" id="IPR008271">
    <property type="entry name" value="Ser/Thr_kinase_AS"/>
</dbReference>
<evidence type="ECO:0000256" key="1">
    <source>
        <dbReference type="ARBA" id="ARBA00006234"/>
    </source>
</evidence>
<gene>
    <name evidence="10" type="ORF">Cni_G04272</name>
</gene>